<evidence type="ECO:0000259" key="3">
    <source>
        <dbReference type="Pfam" id="PF01648"/>
    </source>
</evidence>
<keyword evidence="5" id="KW-1185">Reference proteome</keyword>
<proteinExistence type="inferred from homology"/>
<comment type="similarity">
    <text evidence="1">Belongs to the P-Pant transferase superfamily. Gsp/Sfp/HetI/AcpT family.</text>
</comment>
<evidence type="ECO:0000256" key="1">
    <source>
        <dbReference type="ARBA" id="ARBA00010990"/>
    </source>
</evidence>
<dbReference type="PANTHER" id="PTHR12215">
    <property type="entry name" value="PHOSPHOPANTETHEINE TRANSFERASE"/>
    <property type="match status" value="1"/>
</dbReference>
<dbReference type="InterPro" id="IPR008278">
    <property type="entry name" value="4-PPantetheinyl_Trfase_dom"/>
</dbReference>
<protein>
    <submittedName>
        <fullName evidence="4">4'-phosphopantetheinyl transferase</fullName>
    </submittedName>
</protein>
<gene>
    <name evidence="4" type="ORF">SAMN05444141_11137</name>
</gene>
<evidence type="ECO:0000313" key="4">
    <source>
        <dbReference type="EMBL" id="SFU15495.1"/>
    </source>
</evidence>
<dbReference type="InterPro" id="IPR050559">
    <property type="entry name" value="P-Pant_transferase_sf"/>
</dbReference>
<dbReference type="AlphaFoldDB" id="A0A1I7DV09"/>
<dbReference type="GO" id="GO:0008897">
    <property type="term" value="F:holo-[acyl-carrier-protein] synthase activity"/>
    <property type="evidence" value="ECO:0007669"/>
    <property type="project" value="InterPro"/>
</dbReference>
<reference evidence="5" key="1">
    <citation type="submission" date="2016-10" db="EMBL/GenBank/DDBJ databases">
        <authorList>
            <person name="Varghese N."/>
            <person name="Submissions S."/>
        </authorList>
    </citation>
    <scope>NUCLEOTIDE SEQUENCE [LARGE SCALE GENOMIC DNA]</scope>
    <source>
        <strain evidence="5">DSM 17465</strain>
    </source>
</reference>
<name>A0A1I7DV09_9HYPH</name>
<dbReference type="Pfam" id="PF01648">
    <property type="entry name" value="ACPS"/>
    <property type="match status" value="1"/>
</dbReference>
<organism evidence="4 5">
    <name type="scientific">Pseudovibrio denitrificans</name>
    <dbReference type="NCBI Taxonomy" id="258256"/>
    <lineage>
        <taxon>Bacteria</taxon>
        <taxon>Pseudomonadati</taxon>
        <taxon>Pseudomonadota</taxon>
        <taxon>Alphaproteobacteria</taxon>
        <taxon>Hyphomicrobiales</taxon>
        <taxon>Stappiaceae</taxon>
        <taxon>Pseudovibrio</taxon>
    </lineage>
</organism>
<dbReference type="PANTHER" id="PTHR12215:SF10">
    <property type="entry name" value="L-AMINOADIPATE-SEMIALDEHYDE DEHYDROGENASE-PHOSPHOPANTETHEINYL TRANSFERASE"/>
    <property type="match status" value="1"/>
</dbReference>
<dbReference type="Gene3D" id="3.90.470.20">
    <property type="entry name" value="4'-phosphopantetheinyl transferase domain"/>
    <property type="match status" value="2"/>
</dbReference>
<dbReference type="InterPro" id="IPR037143">
    <property type="entry name" value="4-PPantetheinyl_Trfase_dom_sf"/>
</dbReference>
<dbReference type="EMBL" id="FPBD01000011">
    <property type="protein sequence ID" value="SFU15495.1"/>
    <property type="molecule type" value="Genomic_DNA"/>
</dbReference>
<dbReference type="GO" id="GO:0019878">
    <property type="term" value="P:lysine biosynthetic process via aminoadipic acid"/>
    <property type="evidence" value="ECO:0007669"/>
    <property type="project" value="TreeGrafter"/>
</dbReference>
<keyword evidence="2 4" id="KW-0808">Transferase</keyword>
<dbReference type="Proteomes" id="UP000183371">
    <property type="component" value="Unassembled WGS sequence"/>
</dbReference>
<dbReference type="GO" id="GO:0005829">
    <property type="term" value="C:cytosol"/>
    <property type="evidence" value="ECO:0007669"/>
    <property type="project" value="TreeGrafter"/>
</dbReference>
<dbReference type="SUPFAM" id="SSF56214">
    <property type="entry name" value="4'-phosphopantetheinyl transferase"/>
    <property type="match status" value="2"/>
</dbReference>
<evidence type="ECO:0000256" key="2">
    <source>
        <dbReference type="ARBA" id="ARBA00022679"/>
    </source>
</evidence>
<dbReference type="GO" id="GO:0000287">
    <property type="term" value="F:magnesium ion binding"/>
    <property type="evidence" value="ECO:0007669"/>
    <property type="project" value="InterPro"/>
</dbReference>
<accession>A0A1I7DV09</accession>
<feature type="domain" description="4'-phosphopantetheinyl transferase" evidence="3">
    <location>
        <begin position="126"/>
        <end position="214"/>
    </location>
</feature>
<evidence type="ECO:0000313" key="5">
    <source>
        <dbReference type="Proteomes" id="UP000183371"/>
    </source>
</evidence>
<sequence length="253" mass="28040">MITSINDQLSKFAVSHFQSKKTPFAFFSEIPETCETDELKNYLSPEECARAARFYFRTDHDSFVVAHAIKRLALGAMTCQTPTDVPLTIGSHGKPRLIRACDEDPIQFSLSHTKGVVAFAVAFQAPIGVDVECVNLNIDTANLAKTFLASQDTDLLNSVADTERQQTFFQLWTAKEAYIKGIGLGMSHSLKSFFVEALDHKSRICDSQTGAPLNWITQSCQPTPKHYMSSAIESQSASDDQVTFLELPFQMIG</sequence>